<organism evidence="1 2">
    <name type="scientific">Paenibacillus pasadenensis</name>
    <dbReference type="NCBI Taxonomy" id="217090"/>
    <lineage>
        <taxon>Bacteria</taxon>
        <taxon>Bacillati</taxon>
        <taxon>Bacillota</taxon>
        <taxon>Bacilli</taxon>
        <taxon>Bacillales</taxon>
        <taxon>Paenibacillaceae</taxon>
        <taxon>Paenibacillus</taxon>
    </lineage>
</organism>
<dbReference type="PROSITE" id="PS51257">
    <property type="entry name" value="PROKAR_LIPOPROTEIN"/>
    <property type="match status" value="1"/>
</dbReference>
<sequence>MFRRKRRLPIGGLLLAACLAALLWLTVRSAAGWLGGGVDSGGAREVVSDFYTMEREGNFGGSWELFHSQMKEHFAKDSYIQKRAHVFMQDFGVDTFGFELGELEEVGAWRMGGDQPLLEEVFAVPVTMTYLSSFGAFEIRQDVFVAQESGEWKVLWSYQGESDKE</sequence>
<dbReference type="EMBL" id="NFEZ01000004">
    <property type="protein sequence ID" value="PLT44822.1"/>
    <property type="molecule type" value="Genomic_DNA"/>
</dbReference>
<evidence type="ECO:0000313" key="1">
    <source>
        <dbReference type="EMBL" id="PLT44822.1"/>
    </source>
</evidence>
<dbReference type="RefSeq" id="WP_101808726.1">
    <property type="nucleotide sequence ID" value="NZ_NFEZ01000004.1"/>
</dbReference>
<evidence type="ECO:0000313" key="2">
    <source>
        <dbReference type="Proteomes" id="UP000234789"/>
    </source>
</evidence>
<reference evidence="1 2" key="1">
    <citation type="submission" date="2017-05" db="EMBL/GenBank/DDBJ databases">
        <title>Functional genome analysis of Paenibacillus pasadenensis strain R16: insights on endophytic life style and antifungal activity.</title>
        <authorList>
            <person name="Passera A."/>
            <person name="Marcolungo L."/>
            <person name="Casati P."/>
            <person name="Brasca M."/>
            <person name="Quaglino F."/>
            <person name="Delledonne M."/>
        </authorList>
    </citation>
    <scope>NUCLEOTIDE SEQUENCE [LARGE SCALE GENOMIC DNA]</scope>
    <source>
        <strain evidence="1 2">R16</strain>
    </source>
</reference>
<protein>
    <submittedName>
        <fullName evidence="1">Uncharacterized protein</fullName>
    </submittedName>
</protein>
<dbReference type="AlphaFoldDB" id="A0A2N5N3E6"/>
<accession>A0A2N5N3E6</accession>
<dbReference type="InterPro" id="IPR032710">
    <property type="entry name" value="NTF2-like_dom_sf"/>
</dbReference>
<gene>
    <name evidence="1" type="ORF">B8V81_3253</name>
</gene>
<keyword evidence="2" id="KW-1185">Reference proteome</keyword>
<name>A0A2N5N3E6_9BACL</name>
<comment type="caution">
    <text evidence="1">The sequence shown here is derived from an EMBL/GenBank/DDBJ whole genome shotgun (WGS) entry which is preliminary data.</text>
</comment>
<dbReference type="SUPFAM" id="SSF54427">
    <property type="entry name" value="NTF2-like"/>
    <property type="match status" value="1"/>
</dbReference>
<dbReference type="Proteomes" id="UP000234789">
    <property type="component" value="Unassembled WGS sequence"/>
</dbReference>
<proteinExistence type="predicted"/>